<evidence type="ECO:0000256" key="1">
    <source>
        <dbReference type="ARBA" id="ARBA00004141"/>
    </source>
</evidence>
<comment type="subcellular location">
    <subcellularLocation>
        <location evidence="1">Membrane</location>
        <topology evidence="1">Multi-pass membrane protein</topology>
    </subcellularLocation>
</comment>
<sequence length="137" mass="14901">MTFIKYGAIQVLAYALDMGSFLLLSLLLKDQPILANIAGKLIAGIFAFFLHRHFTFRSTSGSGKAQAIRYFSILSINIPVASTLFSAGLYFVNSPTPVKFSSDVACILVTYWITKLFVFNSPPQKPANTDGAKGLGQ</sequence>
<evidence type="ECO:0000256" key="6">
    <source>
        <dbReference type="SAM" id="Phobius"/>
    </source>
</evidence>
<dbReference type="OrthoDB" id="9155343at2"/>
<proteinExistence type="inferred from homology"/>
<evidence type="ECO:0000256" key="4">
    <source>
        <dbReference type="ARBA" id="ARBA00022989"/>
    </source>
</evidence>
<reference evidence="8 9" key="1">
    <citation type="submission" date="2019-09" db="EMBL/GenBank/DDBJ databases">
        <authorList>
            <person name="Chandra G."/>
            <person name="Truman W A."/>
        </authorList>
    </citation>
    <scope>NUCLEOTIDE SEQUENCE [LARGE SCALE GENOMIC DNA]</scope>
    <source>
        <strain evidence="8">PS938</strain>
    </source>
</reference>
<dbReference type="Pfam" id="PF04138">
    <property type="entry name" value="GtrA_DPMS_TM"/>
    <property type="match status" value="1"/>
</dbReference>
<feature type="transmembrane region" description="Helical" evidence="6">
    <location>
        <begin position="33"/>
        <end position="50"/>
    </location>
</feature>
<protein>
    <recommendedName>
        <fullName evidence="7">GtrA/DPMS transmembrane domain-containing protein</fullName>
    </recommendedName>
</protein>
<name>A0A5E7S108_PSEFL</name>
<feature type="transmembrane region" description="Helical" evidence="6">
    <location>
        <begin position="70"/>
        <end position="92"/>
    </location>
</feature>
<evidence type="ECO:0000313" key="8">
    <source>
        <dbReference type="EMBL" id="VVP80196.1"/>
    </source>
</evidence>
<dbReference type="PANTHER" id="PTHR38459:SF1">
    <property type="entry name" value="PROPHAGE BACTOPRENOL-LINKED GLUCOSE TRANSLOCASE HOMOLOG"/>
    <property type="match status" value="1"/>
</dbReference>
<dbReference type="PANTHER" id="PTHR38459">
    <property type="entry name" value="PROPHAGE BACTOPRENOL-LINKED GLUCOSE TRANSLOCASE HOMOLOG"/>
    <property type="match status" value="1"/>
</dbReference>
<feature type="transmembrane region" description="Helical" evidence="6">
    <location>
        <begin position="7"/>
        <end position="27"/>
    </location>
</feature>
<dbReference type="InterPro" id="IPR007267">
    <property type="entry name" value="GtrA_DPMS_TM"/>
</dbReference>
<evidence type="ECO:0000256" key="5">
    <source>
        <dbReference type="ARBA" id="ARBA00023136"/>
    </source>
</evidence>
<keyword evidence="3 6" id="KW-0812">Transmembrane</keyword>
<dbReference type="GO" id="GO:0005886">
    <property type="term" value="C:plasma membrane"/>
    <property type="evidence" value="ECO:0007669"/>
    <property type="project" value="TreeGrafter"/>
</dbReference>
<dbReference type="GO" id="GO:0000271">
    <property type="term" value="P:polysaccharide biosynthetic process"/>
    <property type="evidence" value="ECO:0007669"/>
    <property type="project" value="InterPro"/>
</dbReference>
<feature type="domain" description="GtrA/DPMS transmembrane" evidence="7">
    <location>
        <begin position="5"/>
        <end position="119"/>
    </location>
</feature>
<evidence type="ECO:0000256" key="2">
    <source>
        <dbReference type="ARBA" id="ARBA00009399"/>
    </source>
</evidence>
<evidence type="ECO:0000256" key="3">
    <source>
        <dbReference type="ARBA" id="ARBA00022692"/>
    </source>
</evidence>
<dbReference type="RefSeq" id="WP_150671952.1">
    <property type="nucleotide sequence ID" value="NZ_CABVJE010000002.1"/>
</dbReference>
<dbReference type="AlphaFoldDB" id="A0A5E7S108"/>
<dbReference type="Proteomes" id="UP000327191">
    <property type="component" value="Unassembled WGS sequence"/>
</dbReference>
<dbReference type="InterPro" id="IPR051401">
    <property type="entry name" value="GtrA_CellWall_Glycosyl"/>
</dbReference>
<organism evidence="8 9">
    <name type="scientific">Pseudomonas fluorescens</name>
    <dbReference type="NCBI Taxonomy" id="294"/>
    <lineage>
        <taxon>Bacteria</taxon>
        <taxon>Pseudomonadati</taxon>
        <taxon>Pseudomonadota</taxon>
        <taxon>Gammaproteobacteria</taxon>
        <taxon>Pseudomonadales</taxon>
        <taxon>Pseudomonadaceae</taxon>
        <taxon>Pseudomonas</taxon>
    </lineage>
</organism>
<accession>A0A5E7S108</accession>
<evidence type="ECO:0000259" key="7">
    <source>
        <dbReference type="Pfam" id="PF04138"/>
    </source>
</evidence>
<keyword evidence="4 6" id="KW-1133">Transmembrane helix</keyword>
<keyword evidence="5 6" id="KW-0472">Membrane</keyword>
<dbReference type="EMBL" id="CABVJE010000002">
    <property type="protein sequence ID" value="VVP80196.1"/>
    <property type="molecule type" value="Genomic_DNA"/>
</dbReference>
<evidence type="ECO:0000313" key="9">
    <source>
        <dbReference type="Proteomes" id="UP000327191"/>
    </source>
</evidence>
<comment type="similarity">
    <text evidence="2">Belongs to the GtrA family.</text>
</comment>
<gene>
    <name evidence="8" type="ORF">PS938_00606</name>
</gene>